<dbReference type="OrthoDB" id="9804819at2"/>
<dbReference type="EMBL" id="RJKE01000001">
    <property type="protein sequence ID" value="ROO91251.1"/>
    <property type="molecule type" value="Genomic_DNA"/>
</dbReference>
<dbReference type="PANTHER" id="PTHR42711:SF5">
    <property type="entry name" value="ABC TRANSPORTER ATP-BINDING PROTEIN NATA"/>
    <property type="match status" value="1"/>
</dbReference>
<dbReference type="InterPro" id="IPR003593">
    <property type="entry name" value="AAA+_ATPase"/>
</dbReference>
<comment type="caution">
    <text evidence="8">The sequence shown here is derived from an EMBL/GenBank/DDBJ whole genome shotgun (WGS) entry which is preliminary data.</text>
</comment>
<dbReference type="SUPFAM" id="SSF52540">
    <property type="entry name" value="P-loop containing nucleoside triphosphate hydrolases"/>
    <property type="match status" value="1"/>
</dbReference>
<evidence type="ECO:0000313" key="8">
    <source>
        <dbReference type="EMBL" id="ROO91251.1"/>
    </source>
</evidence>
<comment type="similarity">
    <text evidence="2">Belongs to the ABC transporter superfamily.</text>
</comment>
<accession>A0A3N1DCL1</accession>
<evidence type="ECO:0000256" key="4">
    <source>
        <dbReference type="ARBA" id="ARBA00022741"/>
    </source>
</evidence>
<dbReference type="PANTHER" id="PTHR42711">
    <property type="entry name" value="ABC TRANSPORTER ATP-BINDING PROTEIN"/>
    <property type="match status" value="1"/>
</dbReference>
<dbReference type="InterPro" id="IPR050763">
    <property type="entry name" value="ABC_transporter_ATP-binding"/>
</dbReference>
<dbReference type="InterPro" id="IPR027417">
    <property type="entry name" value="P-loop_NTPase"/>
</dbReference>
<dbReference type="Pfam" id="PF00005">
    <property type="entry name" value="ABC_tran"/>
    <property type="match status" value="1"/>
</dbReference>
<evidence type="ECO:0000256" key="2">
    <source>
        <dbReference type="ARBA" id="ARBA00005417"/>
    </source>
</evidence>
<keyword evidence="6" id="KW-0046">Antibiotic resistance</keyword>
<dbReference type="GO" id="GO:0016887">
    <property type="term" value="F:ATP hydrolysis activity"/>
    <property type="evidence" value="ECO:0007669"/>
    <property type="project" value="InterPro"/>
</dbReference>
<dbReference type="Gene3D" id="3.40.50.300">
    <property type="entry name" value="P-loop containing nucleotide triphosphate hydrolases"/>
    <property type="match status" value="1"/>
</dbReference>
<protein>
    <submittedName>
        <fullName evidence="8">ABC-2 type transport system ATP-binding protein</fullName>
    </submittedName>
</protein>
<keyword evidence="9" id="KW-1185">Reference proteome</keyword>
<organism evidence="8 9">
    <name type="scientific">Actinocorallia herbida</name>
    <dbReference type="NCBI Taxonomy" id="58109"/>
    <lineage>
        <taxon>Bacteria</taxon>
        <taxon>Bacillati</taxon>
        <taxon>Actinomycetota</taxon>
        <taxon>Actinomycetes</taxon>
        <taxon>Streptosporangiales</taxon>
        <taxon>Thermomonosporaceae</taxon>
        <taxon>Actinocorallia</taxon>
    </lineage>
</organism>
<dbReference type="GO" id="GO:0005524">
    <property type="term" value="F:ATP binding"/>
    <property type="evidence" value="ECO:0007669"/>
    <property type="project" value="UniProtKB-KW"/>
</dbReference>
<keyword evidence="4" id="KW-0547">Nucleotide-binding</keyword>
<dbReference type="PROSITE" id="PS50893">
    <property type="entry name" value="ABC_TRANSPORTER_2"/>
    <property type="match status" value="1"/>
</dbReference>
<dbReference type="GO" id="GO:0005886">
    <property type="term" value="C:plasma membrane"/>
    <property type="evidence" value="ECO:0007669"/>
    <property type="project" value="UniProtKB-SubCell"/>
</dbReference>
<evidence type="ECO:0000256" key="6">
    <source>
        <dbReference type="ARBA" id="ARBA00023251"/>
    </source>
</evidence>
<comment type="subcellular location">
    <subcellularLocation>
        <location evidence="1">Cell membrane</location>
        <topology evidence="1">Peripheral membrane protein</topology>
    </subcellularLocation>
</comment>
<name>A0A3N1DCL1_9ACTN</name>
<evidence type="ECO:0000256" key="3">
    <source>
        <dbReference type="ARBA" id="ARBA00022448"/>
    </source>
</evidence>
<dbReference type="AlphaFoldDB" id="A0A3N1DCL1"/>
<feature type="domain" description="ABC transporter" evidence="7">
    <location>
        <begin position="8"/>
        <end position="235"/>
    </location>
</feature>
<dbReference type="InterPro" id="IPR003439">
    <property type="entry name" value="ABC_transporter-like_ATP-bd"/>
</dbReference>
<keyword evidence="5 8" id="KW-0067">ATP-binding</keyword>
<dbReference type="SMART" id="SM00382">
    <property type="entry name" value="AAA"/>
    <property type="match status" value="1"/>
</dbReference>
<gene>
    <name evidence="8" type="ORF">EDD29_9004</name>
</gene>
<evidence type="ECO:0000256" key="5">
    <source>
        <dbReference type="ARBA" id="ARBA00022840"/>
    </source>
</evidence>
<evidence type="ECO:0000313" key="9">
    <source>
        <dbReference type="Proteomes" id="UP000272400"/>
    </source>
</evidence>
<dbReference type="RefSeq" id="WP_123670104.1">
    <property type="nucleotide sequence ID" value="NZ_RJKE01000001.1"/>
</dbReference>
<proteinExistence type="inferred from homology"/>
<dbReference type="Proteomes" id="UP000272400">
    <property type="component" value="Unassembled WGS sequence"/>
</dbReference>
<evidence type="ECO:0000256" key="1">
    <source>
        <dbReference type="ARBA" id="ARBA00004202"/>
    </source>
</evidence>
<dbReference type="GO" id="GO:0046677">
    <property type="term" value="P:response to antibiotic"/>
    <property type="evidence" value="ECO:0007669"/>
    <property type="project" value="UniProtKB-KW"/>
</dbReference>
<keyword evidence="3" id="KW-0813">Transport</keyword>
<sequence length="236" mass="24783">MADIGVGVRATGVAYAFGRTQVLAGVDLSVPYGRVTGLVGEKGEGKTTLLLVLATLLAPDTGRVEIAGVDAVARPAEARAALGWLPDTFGVHDRLTVVEYLDLFGAAHRLHARDVAVRTGELLALTGLAGQARERVHALPRGQRQRLGLARALVHRPRVLLLDEPLSGLDSAARAALRDLLLRLAAEEGTAILLSGGALTEMAGLADRVVLLDRGRAVGERPASGPFPDLGPREVR</sequence>
<reference evidence="8 9" key="1">
    <citation type="submission" date="2018-11" db="EMBL/GenBank/DDBJ databases">
        <title>Sequencing the genomes of 1000 actinobacteria strains.</title>
        <authorList>
            <person name="Klenk H.-P."/>
        </authorList>
    </citation>
    <scope>NUCLEOTIDE SEQUENCE [LARGE SCALE GENOMIC DNA]</scope>
    <source>
        <strain evidence="8 9">DSM 44254</strain>
    </source>
</reference>
<evidence type="ECO:0000259" key="7">
    <source>
        <dbReference type="PROSITE" id="PS50893"/>
    </source>
</evidence>